<dbReference type="EMBL" id="CP061565">
    <property type="protein sequence ID" value="QNX09634.1"/>
    <property type="molecule type" value="Genomic_DNA"/>
</dbReference>
<evidence type="ECO:0000313" key="2">
    <source>
        <dbReference type="Proteomes" id="UP000516745"/>
    </source>
</evidence>
<reference evidence="2" key="1">
    <citation type="submission" date="2020-09" db="EMBL/GenBank/DDBJ databases">
        <title>Clinical and molecular characterization of Acinetobacter seifertii in Taiwan.</title>
        <authorList>
            <person name="Li L.-H."/>
            <person name="Yang Y.-S."/>
            <person name="Sun J.-R."/>
            <person name="Huang T.-W."/>
            <person name="Huang W.-C."/>
            <person name="Wang Y.-C."/>
            <person name="Kuo T.-H."/>
            <person name="Kuo S.-C."/>
            <person name="Chen T.-L."/>
        </authorList>
    </citation>
    <scope>NUCLEOTIDE SEQUENCE [LARGE SCALE GENOMIC DNA]</scope>
    <source>
        <strain evidence="2">AS72</strain>
    </source>
</reference>
<dbReference type="SUPFAM" id="SSF56024">
    <property type="entry name" value="Phospholipase D/nuclease"/>
    <property type="match status" value="2"/>
</dbReference>
<proteinExistence type="predicted"/>
<dbReference type="Proteomes" id="UP000516745">
    <property type="component" value="Chromosome"/>
</dbReference>
<gene>
    <name evidence="1" type="ORF">IC795_05440</name>
</gene>
<name>A0A7H2Q3F1_9GAMM</name>
<organism evidence="1 2">
    <name type="scientific">Acinetobacter seifertii</name>
    <dbReference type="NCBI Taxonomy" id="1530123"/>
    <lineage>
        <taxon>Bacteria</taxon>
        <taxon>Pseudomonadati</taxon>
        <taxon>Pseudomonadota</taxon>
        <taxon>Gammaproteobacteria</taxon>
        <taxon>Moraxellales</taxon>
        <taxon>Moraxellaceae</taxon>
        <taxon>Acinetobacter</taxon>
        <taxon>Acinetobacter calcoaceticus/baumannii complex</taxon>
    </lineage>
</organism>
<dbReference type="Gene3D" id="3.30.870.10">
    <property type="entry name" value="Endonuclease Chain A"/>
    <property type="match status" value="2"/>
</dbReference>
<protein>
    <recommendedName>
        <fullName evidence="3">Phospholipase D-like domain-containing protein</fullName>
    </recommendedName>
</protein>
<dbReference type="AlphaFoldDB" id="A0A7H2Q3F1"/>
<evidence type="ECO:0000313" key="1">
    <source>
        <dbReference type="EMBL" id="QNX09634.1"/>
    </source>
</evidence>
<sequence>MNHNIKKYTVAFPFKYSRAKFCIKKLSEWGVIDYVFLKELSLKNYSLQELCTYSNLEKQIVIQILLPMMKIGWIELLTNNSDFYFVITELGKIACKENKLPDKEEDYDRNRDFLIDFNNNYYGIQKLRLIPEVEVRINELQKTQNNFIKFTIPRFEVYPNYNLMYKAVEFNNEKIINILDDFHFGINDTKYILFDVHYNKSKNQVFFHDEELVSKFSKDVRDTISQFNFSEIKDKKLIRKDYNLPKFDFNSSYKFEIDNDSLDMVLGAKAHQEAVINLIKESDEYLIIHSTFIGKWCIKNKDNEYTNVFNELKNALKRNVNIYILWGKDEPDEFDDNFEKSKLEISDIEALLNEFNDKCIKDGILNTINFNNFSKTGSHTKFIISKTSKDVKLFFSSCNFLYTEYLRFESALLITDNTFIKNFLCIAADISSGKDLHSGSIRNDFIQFSKNIPDSLASSTNKIKVNLVLKYQHYDYIDLAKKTCRNRLYILSDKLNDVASRPIADALKNSSFKKYAFFSQRSEKFTPEMEKIFTQYLLKSPININLKLHNPKNRLETGKIPKKNHSKVLAWDNNNILITSLNWLSSNASKSPSSTDIYHEIGIYVEKRDIAKNFINTFNSL</sequence>
<reference evidence="1 2" key="2">
    <citation type="submission" date="2020-09" db="EMBL/GenBank/DDBJ databases">
        <authorList>
            <person name="Chen F.-J."/>
            <person name="Lee Y.-T."/>
        </authorList>
    </citation>
    <scope>NUCLEOTIDE SEQUENCE [LARGE SCALE GENOMIC DNA]</scope>
    <source>
        <strain evidence="1 2">AS72</strain>
    </source>
</reference>
<accession>A0A7H2Q3F1</accession>
<evidence type="ECO:0008006" key="3">
    <source>
        <dbReference type="Google" id="ProtNLM"/>
    </source>
</evidence>